<keyword evidence="2 3" id="KW-0413">Isomerase</keyword>
<name>A0A644Y7X1_9ZZZZ</name>
<evidence type="ECO:0000313" key="3">
    <source>
        <dbReference type="EMBL" id="MPM22224.1"/>
    </source>
</evidence>
<dbReference type="PANTHER" id="PTHR31689:SF0">
    <property type="entry name" value="DIAMINOPIMELATE EPIMERASE"/>
    <property type="match status" value="1"/>
</dbReference>
<evidence type="ECO:0000256" key="1">
    <source>
        <dbReference type="ARBA" id="ARBA00010219"/>
    </source>
</evidence>
<sequence>MSGSALLCMGKYLYDKGIVKKEILRIETGSGVKSVELYTMSGQVTSACVSMGKASLDAKKLPTALKEARLVDYPVKIGEKLWRITCVDMGNPHCVVFCQRVDGVDVPVVGPQFEHAEIFPERINTEFIRVVNESTIKMRVWERGSGETMACGSGACAAVVAAVAGGLCQKGRDITVKAAGGDLTVNYTDDGVTLTGDAKLVYEGVVEY</sequence>
<dbReference type="Pfam" id="PF01678">
    <property type="entry name" value="DAP_epimerase"/>
    <property type="match status" value="1"/>
</dbReference>
<dbReference type="InterPro" id="IPR001653">
    <property type="entry name" value="DAP_epimerase_DapF"/>
</dbReference>
<dbReference type="EMBL" id="VSSQ01003761">
    <property type="protein sequence ID" value="MPM22224.1"/>
    <property type="molecule type" value="Genomic_DNA"/>
</dbReference>
<dbReference type="PANTHER" id="PTHR31689">
    <property type="entry name" value="DIAMINOPIMELATE EPIMERASE, CHLOROPLASTIC"/>
    <property type="match status" value="1"/>
</dbReference>
<evidence type="ECO:0000256" key="2">
    <source>
        <dbReference type="ARBA" id="ARBA00023235"/>
    </source>
</evidence>
<dbReference type="GO" id="GO:0009089">
    <property type="term" value="P:lysine biosynthetic process via diaminopimelate"/>
    <property type="evidence" value="ECO:0007669"/>
    <property type="project" value="InterPro"/>
</dbReference>
<dbReference type="SUPFAM" id="SSF54506">
    <property type="entry name" value="Diaminopimelate epimerase-like"/>
    <property type="match status" value="2"/>
</dbReference>
<organism evidence="3">
    <name type="scientific">bioreactor metagenome</name>
    <dbReference type="NCBI Taxonomy" id="1076179"/>
    <lineage>
        <taxon>unclassified sequences</taxon>
        <taxon>metagenomes</taxon>
        <taxon>ecological metagenomes</taxon>
    </lineage>
</organism>
<gene>
    <name evidence="3" type="primary">dapF_24</name>
    <name evidence="3" type="ORF">SDC9_68675</name>
</gene>
<accession>A0A644Y7X1</accession>
<comment type="similarity">
    <text evidence="1">Belongs to the diaminopimelate epimerase family.</text>
</comment>
<dbReference type="EC" id="5.1.1.7" evidence="3"/>
<proteinExistence type="inferred from homology"/>
<dbReference type="GO" id="GO:0008837">
    <property type="term" value="F:diaminopimelate epimerase activity"/>
    <property type="evidence" value="ECO:0007669"/>
    <property type="project" value="UniProtKB-EC"/>
</dbReference>
<dbReference type="GO" id="GO:0005829">
    <property type="term" value="C:cytosol"/>
    <property type="evidence" value="ECO:0007669"/>
    <property type="project" value="TreeGrafter"/>
</dbReference>
<dbReference type="NCBIfam" id="TIGR00652">
    <property type="entry name" value="DapF"/>
    <property type="match status" value="1"/>
</dbReference>
<dbReference type="Gene3D" id="3.10.310.10">
    <property type="entry name" value="Diaminopimelate Epimerase, Chain A, domain 1"/>
    <property type="match status" value="2"/>
</dbReference>
<protein>
    <submittedName>
        <fullName evidence="3">Diaminopimelate epimerase</fullName>
        <ecNumber evidence="3">5.1.1.7</ecNumber>
    </submittedName>
</protein>
<reference evidence="3" key="1">
    <citation type="submission" date="2019-08" db="EMBL/GenBank/DDBJ databases">
        <authorList>
            <person name="Kucharzyk K."/>
            <person name="Murdoch R.W."/>
            <person name="Higgins S."/>
            <person name="Loffler F."/>
        </authorList>
    </citation>
    <scope>NUCLEOTIDE SEQUENCE</scope>
</reference>
<dbReference type="AlphaFoldDB" id="A0A644Y7X1"/>
<comment type="caution">
    <text evidence="3">The sequence shown here is derived from an EMBL/GenBank/DDBJ whole genome shotgun (WGS) entry which is preliminary data.</text>
</comment>